<dbReference type="EMBL" id="JASAXT010000002">
    <property type="protein sequence ID" value="MDP8147783.1"/>
    <property type="molecule type" value="Genomic_DNA"/>
</dbReference>
<feature type="transmembrane region" description="Helical" evidence="1">
    <location>
        <begin position="47"/>
        <end position="68"/>
    </location>
</feature>
<comment type="caution">
    <text evidence="2">The sequence shown here is derived from an EMBL/GenBank/DDBJ whole genome shotgun (WGS) entry which is preliminary data.</text>
</comment>
<keyword evidence="1" id="KW-0812">Transmembrane</keyword>
<dbReference type="AlphaFoldDB" id="A0AAW8CJ15"/>
<feature type="transmembrane region" description="Helical" evidence="1">
    <location>
        <begin position="12"/>
        <end position="32"/>
    </location>
</feature>
<gene>
    <name evidence="2" type="ORF">QJU57_01645</name>
</gene>
<keyword evidence="3" id="KW-1185">Reference proteome</keyword>
<proteinExistence type="predicted"/>
<evidence type="ECO:0000313" key="3">
    <source>
        <dbReference type="Proteomes" id="UP001226020"/>
    </source>
</evidence>
<reference evidence="2 3" key="1">
    <citation type="journal article" date="2023" name="Front. Microbiol.">
        <title>Phylogeography and host specificity of Pasteurellaceae pathogenic to sea-farmed fish in the north-east Atlantic.</title>
        <authorList>
            <person name="Gulla S."/>
            <person name="Colquhoun D.J."/>
            <person name="Olsen A.B."/>
            <person name="Spilsberg B."/>
            <person name="Lagesen K."/>
            <person name="Aakesson C.P."/>
            <person name="Strom S."/>
            <person name="Manji F."/>
            <person name="Birkbeck T.H."/>
            <person name="Nilsen H.K."/>
        </authorList>
    </citation>
    <scope>NUCLEOTIDE SEQUENCE [LARGE SCALE GENOMIC DNA]</scope>
    <source>
        <strain evidence="2 3">NVIB3131</strain>
    </source>
</reference>
<accession>A0AAW8CJ15</accession>
<evidence type="ECO:0000256" key="1">
    <source>
        <dbReference type="SAM" id="Phobius"/>
    </source>
</evidence>
<name>A0AAW8CJ15_9PAST</name>
<evidence type="ECO:0000313" key="2">
    <source>
        <dbReference type="EMBL" id="MDP8147783.1"/>
    </source>
</evidence>
<keyword evidence="1" id="KW-0472">Membrane</keyword>
<dbReference type="RefSeq" id="WP_306350900.1">
    <property type="nucleotide sequence ID" value="NZ_JASAWV010000002.1"/>
</dbReference>
<keyword evidence="1" id="KW-1133">Transmembrane helix</keyword>
<organism evidence="2 3">
    <name type="scientific">Phocoenobacter atlanticus subsp. atlanticus</name>
    <dbReference type="NCBI Taxonomy" id="3061285"/>
    <lineage>
        <taxon>Bacteria</taxon>
        <taxon>Pseudomonadati</taxon>
        <taxon>Pseudomonadota</taxon>
        <taxon>Gammaproteobacteria</taxon>
        <taxon>Pasteurellales</taxon>
        <taxon>Pasteurellaceae</taxon>
        <taxon>Phocoenobacter</taxon>
        <taxon>Phocoenobacter atlanticus</taxon>
    </lineage>
</organism>
<sequence length="84" mass="9308">MLFIFKLVLKLFRFISCAAIALLIFILGMAALNYKTIVANSTVYDELTLAGIELLIAIVCAVACEIAIQYLDKKSNVIDESNYD</sequence>
<dbReference type="Proteomes" id="UP001226020">
    <property type="component" value="Unassembled WGS sequence"/>
</dbReference>
<protein>
    <submittedName>
        <fullName evidence="2">Uncharacterized protein</fullName>
    </submittedName>
</protein>